<dbReference type="InterPro" id="IPR007165">
    <property type="entry name" value="Phage_holin_4_2"/>
</dbReference>
<dbReference type="PANTHER" id="PTHR37309">
    <property type="entry name" value="SLR0284 PROTEIN"/>
    <property type="match status" value="1"/>
</dbReference>
<dbReference type="Pfam" id="PF04020">
    <property type="entry name" value="Phage_holin_4_2"/>
    <property type="match status" value="1"/>
</dbReference>
<sequence length="134" mass="15185">MFQFIFSILLQSLVVIFVFPLIDHGFRVSGSLWDAIVIVLFFGFLNFLLRWFLVLVTLGLGYLIYLLSLGLAGLLVNAIVLLWIADLFPGKIYVPGFWAAFWGGAILSLANYVAKKESKENHNRDSRSDRRSGR</sequence>
<proteinExistence type="predicted"/>
<evidence type="ECO:0000313" key="2">
    <source>
        <dbReference type="EMBL" id="TGK07848.1"/>
    </source>
</evidence>
<evidence type="ECO:0000256" key="1">
    <source>
        <dbReference type="SAM" id="Phobius"/>
    </source>
</evidence>
<reference evidence="2" key="1">
    <citation type="journal article" date="2019" name="PLoS Negl. Trop. Dis.">
        <title>Revisiting the worldwide diversity of Leptospira species in the environment.</title>
        <authorList>
            <person name="Vincent A.T."/>
            <person name="Schiettekatte O."/>
            <person name="Bourhy P."/>
            <person name="Veyrier F.J."/>
            <person name="Picardeau M."/>
        </authorList>
    </citation>
    <scope>NUCLEOTIDE SEQUENCE [LARGE SCALE GENOMIC DNA]</scope>
    <source>
        <strain evidence="2">SSS9</strain>
    </source>
</reference>
<gene>
    <name evidence="2" type="ORF">EHO59_07055</name>
</gene>
<organism evidence="2 3">
    <name type="scientific">Leptospira semungkisensis</name>
    <dbReference type="NCBI Taxonomy" id="2484985"/>
    <lineage>
        <taxon>Bacteria</taxon>
        <taxon>Pseudomonadati</taxon>
        <taxon>Spirochaetota</taxon>
        <taxon>Spirochaetia</taxon>
        <taxon>Leptospirales</taxon>
        <taxon>Leptospiraceae</taxon>
        <taxon>Leptospira</taxon>
    </lineage>
</organism>
<keyword evidence="3" id="KW-1185">Reference proteome</keyword>
<name>A0A4R9G869_9LEPT</name>
<evidence type="ECO:0008006" key="4">
    <source>
        <dbReference type="Google" id="ProtNLM"/>
    </source>
</evidence>
<evidence type="ECO:0000313" key="3">
    <source>
        <dbReference type="Proteomes" id="UP000297453"/>
    </source>
</evidence>
<keyword evidence="1" id="KW-1133">Transmembrane helix</keyword>
<feature type="transmembrane region" description="Helical" evidence="1">
    <location>
        <begin position="35"/>
        <end position="56"/>
    </location>
</feature>
<dbReference type="EMBL" id="RQEP01000005">
    <property type="protein sequence ID" value="TGK07848.1"/>
    <property type="molecule type" value="Genomic_DNA"/>
</dbReference>
<dbReference type="Proteomes" id="UP000297453">
    <property type="component" value="Unassembled WGS sequence"/>
</dbReference>
<dbReference type="AlphaFoldDB" id="A0A4R9G869"/>
<keyword evidence="1" id="KW-0812">Transmembrane</keyword>
<dbReference type="RefSeq" id="WP_135586089.1">
    <property type="nucleotide sequence ID" value="NZ_RQEP01000005.1"/>
</dbReference>
<keyword evidence="1" id="KW-0472">Membrane</keyword>
<feature type="transmembrane region" description="Helical" evidence="1">
    <location>
        <begin position="97"/>
        <end position="114"/>
    </location>
</feature>
<dbReference type="PANTHER" id="PTHR37309:SF1">
    <property type="entry name" value="SLR0284 PROTEIN"/>
    <property type="match status" value="1"/>
</dbReference>
<comment type="caution">
    <text evidence="2">The sequence shown here is derived from an EMBL/GenBank/DDBJ whole genome shotgun (WGS) entry which is preliminary data.</text>
</comment>
<protein>
    <recommendedName>
        <fullName evidence="4">Phage holin family protein</fullName>
    </recommendedName>
</protein>
<accession>A0A4R9G869</accession>
<feature type="transmembrane region" description="Helical" evidence="1">
    <location>
        <begin position="63"/>
        <end position="85"/>
    </location>
</feature>
<dbReference type="OrthoDB" id="331170at2"/>